<sequence>MGIPQEGSSGVFFREVITAVHVDRPSIITIVLITGGWDRWVTTAIIAWPTTTAFVAFLIARAKGRSESDSEPERGAEQEGLALVDNMGVEQVG</sequence>
<evidence type="ECO:0000313" key="4">
    <source>
        <dbReference type="Proteomes" id="UP000237105"/>
    </source>
</evidence>
<gene>
    <name evidence="3" type="ORF">PanWU01x14_293670</name>
</gene>
<feature type="region of interest" description="Disordered" evidence="1">
    <location>
        <begin position="64"/>
        <end position="93"/>
    </location>
</feature>
<proteinExistence type="predicted"/>
<reference evidence="4" key="1">
    <citation type="submission" date="2016-06" db="EMBL/GenBank/DDBJ databases">
        <title>Parallel loss of symbiosis genes in relatives of nitrogen-fixing non-legume Parasponia.</title>
        <authorList>
            <person name="Van Velzen R."/>
            <person name="Holmer R."/>
            <person name="Bu F."/>
            <person name="Rutten L."/>
            <person name="Van Zeijl A."/>
            <person name="Liu W."/>
            <person name="Santuari L."/>
            <person name="Cao Q."/>
            <person name="Sharma T."/>
            <person name="Shen D."/>
            <person name="Roswanjaya Y."/>
            <person name="Wardhani T."/>
            <person name="Kalhor M.S."/>
            <person name="Jansen J."/>
            <person name="Van den Hoogen J."/>
            <person name="Gungor B."/>
            <person name="Hartog M."/>
            <person name="Hontelez J."/>
            <person name="Verver J."/>
            <person name="Yang W.-C."/>
            <person name="Schijlen E."/>
            <person name="Repin R."/>
            <person name="Schilthuizen M."/>
            <person name="Schranz E."/>
            <person name="Heidstra R."/>
            <person name="Miyata K."/>
            <person name="Fedorova E."/>
            <person name="Kohlen W."/>
            <person name="Bisseling T."/>
            <person name="Smit S."/>
            <person name="Geurts R."/>
        </authorList>
    </citation>
    <scope>NUCLEOTIDE SEQUENCE [LARGE SCALE GENOMIC DNA]</scope>
    <source>
        <strain evidence="4">cv. WU1-14</strain>
    </source>
</reference>
<comment type="caution">
    <text evidence="3">The sequence shown here is derived from an EMBL/GenBank/DDBJ whole genome shotgun (WGS) entry which is preliminary data.</text>
</comment>
<protein>
    <submittedName>
        <fullName evidence="3">Uncharacterized protein</fullName>
    </submittedName>
</protein>
<dbReference type="Proteomes" id="UP000237105">
    <property type="component" value="Unassembled WGS sequence"/>
</dbReference>
<keyword evidence="2" id="KW-1133">Transmembrane helix</keyword>
<feature type="transmembrane region" description="Helical" evidence="2">
    <location>
        <begin position="40"/>
        <end position="60"/>
    </location>
</feature>
<evidence type="ECO:0000256" key="1">
    <source>
        <dbReference type="SAM" id="MobiDB-lite"/>
    </source>
</evidence>
<dbReference type="AlphaFoldDB" id="A0A2P5AWL9"/>
<organism evidence="3 4">
    <name type="scientific">Parasponia andersonii</name>
    <name type="common">Sponia andersonii</name>
    <dbReference type="NCBI Taxonomy" id="3476"/>
    <lineage>
        <taxon>Eukaryota</taxon>
        <taxon>Viridiplantae</taxon>
        <taxon>Streptophyta</taxon>
        <taxon>Embryophyta</taxon>
        <taxon>Tracheophyta</taxon>
        <taxon>Spermatophyta</taxon>
        <taxon>Magnoliopsida</taxon>
        <taxon>eudicotyledons</taxon>
        <taxon>Gunneridae</taxon>
        <taxon>Pentapetalae</taxon>
        <taxon>rosids</taxon>
        <taxon>fabids</taxon>
        <taxon>Rosales</taxon>
        <taxon>Cannabaceae</taxon>
        <taxon>Parasponia</taxon>
    </lineage>
</organism>
<evidence type="ECO:0000313" key="3">
    <source>
        <dbReference type="EMBL" id="PON40925.1"/>
    </source>
</evidence>
<evidence type="ECO:0000256" key="2">
    <source>
        <dbReference type="SAM" id="Phobius"/>
    </source>
</evidence>
<dbReference type="EMBL" id="JXTB01000429">
    <property type="protein sequence ID" value="PON40925.1"/>
    <property type="molecule type" value="Genomic_DNA"/>
</dbReference>
<keyword evidence="2" id="KW-0472">Membrane</keyword>
<name>A0A2P5AWL9_PARAD</name>
<feature type="compositionally biased region" description="Basic and acidic residues" evidence="1">
    <location>
        <begin position="64"/>
        <end position="77"/>
    </location>
</feature>
<keyword evidence="2" id="KW-0812">Transmembrane</keyword>
<keyword evidence="4" id="KW-1185">Reference proteome</keyword>
<accession>A0A2P5AWL9</accession>